<dbReference type="AlphaFoldDB" id="A0A8J3I3J9"/>
<dbReference type="InterPro" id="IPR043595">
    <property type="entry name" value="FaeB/C/D"/>
</dbReference>
<evidence type="ECO:0000256" key="1">
    <source>
        <dbReference type="ARBA" id="ARBA00004613"/>
    </source>
</evidence>
<dbReference type="Gene3D" id="3.40.50.1820">
    <property type="entry name" value="alpha/beta hydrolase"/>
    <property type="match status" value="1"/>
</dbReference>
<keyword evidence="7" id="KW-0624">Polysaccharide degradation</keyword>
<evidence type="ECO:0000256" key="7">
    <source>
        <dbReference type="ARBA" id="ARBA00023326"/>
    </source>
</evidence>
<reference evidence="8" key="1">
    <citation type="submission" date="2020-10" db="EMBL/GenBank/DDBJ databases">
        <title>Taxonomic study of unclassified bacteria belonging to the class Ktedonobacteria.</title>
        <authorList>
            <person name="Yabe S."/>
            <person name="Wang C.M."/>
            <person name="Zheng Y."/>
            <person name="Sakai Y."/>
            <person name="Cavaletti L."/>
            <person name="Monciardini P."/>
            <person name="Donadio S."/>
        </authorList>
    </citation>
    <scope>NUCLEOTIDE SEQUENCE</scope>
    <source>
        <strain evidence="8">SOSP1-1</strain>
    </source>
</reference>
<dbReference type="GO" id="GO:0030600">
    <property type="term" value="F:feruloyl esterase activity"/>
    <property type="evidence" value="ECO:0007669"/>
    <property type="project" value="InterPro"/>
</dbReference>
<dbReference type="InterPro" id="IPR029058">
    <property type="entry name" value="AB_hydrolase_fold"/>
</dbReference>
<comment type="caution">
    <text evidence="8">The sequence shown here is derived from an EMBL/GenBank/DDBJ whole genome shotgun (WGS) entry which is preliminary data.</text>
</comment>
<evidence type="ECO:0000313" key="8">
    <source>
        <dbReference type="EMBL" id="GHO46118.1"/>
    </source>
</evidence>
<comment type="subcellular location">
    <subcellularLocation>
        <location evidence="1">Secreted</location>
    </subcellularLocation>
</comment>
<evidence type="ECO:0000256" key="3">
    <source>
        <dbReference type="ARBA" id="ARBA00022651"/>
    </source>
</evidence>
<sequence>MLFSGGLQRFYRLHLPLGYRNTVRHALIMNFHGHGASAQIQEHLSGMSNLADKEGFVVVYPQGTIGPDHRTGWNTGPHTYPHVNDVHFVSDLITHLEETLCIEPHRIYAAGFSNGGSLANVLACKLSDRIAAFAIASGGMHPIEGGCTPQRAASILEFHGTADQIVPYTGNSANDNEPPIEKWLADWVQRSGCNPGASIFFHRDGVLGEQWTNCRKQAVIVHYRITEGPHVWPRGSFTDANGKEYPNATNLIYQFFQEHPL</sequence>
<dbReference type="GO" id="GO:0005576">
    <property type="term" value="C:extracellular region"/>
    <property type="evidence" value="ECO:0007669"/>
    <property type="project" value="UniProtKB-SubCell"/>
</dbReference>
<keyword evidence="9" id="KW-1185">Reference proteome</keyword>
<evidence type="ECO:0000256" key="5">
    <source>
        <dbReference type="ARBA" id="ARBA00022801"/>
    </source>
</evidence>
<gene>
    <name evidence="8" type="primary">lpqC</name>
    <name evidence="8" type="ORF">KSX_42810</name>
</gene>
<dbReference type="Proteomes" id="UP000612362">
    <property type="component" value="Unassembled WGS sequence"/>
</dbReference>
<dbReference type="GO" id="GO:0045493">
    <property type="term" value="P:xylan catabolic process"/>
    <property type="evidence" value="ECO:0007669"/>
    <property type="project" value="UniProtKB-KW"/>
</dbReference>
<evidence type="ECO:0000256" key="4">
    <source>
        <dbReference type="ARBA" id="ARBA00022729"/>
    </source>
</evidence>
<organism evidence="8 9">
    <name type="scientific">Ktedonospora formicarum</name>
    <dbReference type="NCBI Taxonomy" id="2778364"/>
    <lineage>
        <taxon>Bacteria</taxon>
        <taxon>Bacillati</taxon>
        <taxon>Chloroflexota</taxon>
        <taxon>Ktedonobacteria</taxon>
        <taxon>Ktedonobacterales</taxon>
        <taxon>Ktedonobacteraceae</taxon>
        <taxon>Ktedonospora</taxon>
    </lineage>
</organism>
<keyword evidence="6" id="KW-0119">Carbohydrate metabolism</keyword>
<dbReference type="PANTHER" id="PTHR38050">
    <property type="match status" value="1"/>
</dbReference>
<protein>
    <submittedName>
        <fullName evidence="8">Esterase</fullName>
    </submittedName>
</protein>
<dbReference type="SUPFAM" id="SSF53474">
    <property type="entry name" value="alpha/beta-Hydrolases"/>
    <property type="match status" value="1"/>
</dbReference>
<keyword evidence="5" id="KW-0378">Hydrolase</keyword>
<name>A0A8J3I3J9_9CHLR</name>
<dbReference type="Pfam" id="PF10503">
    <property type="entry name" value="Esterase_PHB"/>
    <property type="match status" value="1"/>
</dbReference>
<keyword evidence="4" id="KW-0732">Signal</keyword>
<evidence type="ECO:0000256" key="2">
    <source>
        <dbReference type="ARBA" id="ARBA00022525"/>
    </source>
</evidence>
<keyword evidence="3" id="KW-0858">Xylan degradation</keyword>
<dbReference type="InterPro" id="IPR010126">
    <property type="entry name" value="Esterase_phb"/>
</dbReference>
<accession>A0A8J3I3J9</accession>
<dbReference type="PANTHER" id="PTHR38050:SF2">
    <property type="entry name" value="FERULOYL ESTERASE C-RELATED"/>
    <property type="match status" value="1"/>
</dbReference>
<evidence type="ECO:0000313" key="9">
    <source>
        <dbReference type="Proteomes" id="UP000612362"/>
    </source>
</evidence>
<keyword evidence="2" id="KW-0964">Secreted</keyword>
<proteinExistence type="predicted"/>
<dbReference type="EMBL" id="BNJF01000002">
    <property type="protein sequence ID" value="GHO46118.1"/>
    <property type="molecule type" value="Genomic_DNA"/>
</dbReference>
<evidence type="ECO:0000256" key="6">
    <source>
        <dbReference type="ARBA" id="ARBA00023277"/>
    </source>
</evidence>